<evidence type="ECO:0000259" key="2">
    <source>
        <dbReference type="Pfam" id="PF09335"/>
    </source>
</evidence>
<keyword evidence="1" id="KW-0812">Transmembrane</keyword>
<feature type="transmembrane region" description="Helical" evidence="1">
    <location>
        <begin position="148"/>
        <end position="167"/>
    </location>
</feature>
<name>A0A382EID3_9ZZZZ</name>
<dbReference type="PANTHER" id="PTHR42709">
    <property type="entry name" value="ALKALINE PHOSPHATASE LIKE PROTEIN"/>
    <property type="match status" value="1"/>
</dbReference>
<reference evidence="3" key="1">
    <citation type="submission" date="2018-05" db="EMBL/GenBank/DDBJ databases">
        <authorList>
            <person name="Lanie J.A."/>
            <person name="Ng W.-L."/>
            <person name="Kazmierczak K.M."/>
            <person name="Andrzejewski T.M."/>
            <person name="Davidsen T.M."/>
            <person name="Wayne K.J."/>
            <person name="Tettelin H."/>
            <person name="Glass J.I."/>
            <person name="Rusch D."/>
            <person name="Podicherti R."/>
            <person name="Tsui H.-C.T."/>
            <person name="Winkler M.E."/>
        </authorList>
    </citation>
    <scope>NUCLEOTIDE SEQUENCE</scope>
</reference>
<dbReference type="InterPro" id="IPR032816">
    <property type="entry name" value="VTT_dom"/>
</dbReference>
<dbReference type="EMBL" id="UINC01044716">
    <property type="protein sequence ID" value="SVB50546.1"/>
    <property type="molecule type" value="Genomic_DNA"/>
</dbReference>
<dbReference type="InterPro" id="IPR051311">
    <property type="entry name" value="DedA_domain"/>
</dbReference>
<proteinExistence type="predicted"/>
<accession>A0A382EID3</accession>
<dbReference type="AlphaFoldDB" id="A0A382EID3"/>
<dbReference type="PANTHER" id="PTHR42709:SF11">
    <property type="entry name" value="DEDA FAMILY PROTEIN"/>
    <property type="match status" value="1"/>
</dbReference>
<feature type="transmembrane region" description="Helical" evidence="1">
    <location>
        <begin position="83"/>
        <end position="101"/>
    </location>
</feature>
<protein>
    <recommendedName>
        <fullName evidence="2">VTT domain-containing protein</fullName>
    </recommendedName>
</protein>
<evidence type="ECO:0000313" key="3">
    <source>
        <dbReference type="EMBL" id="SVB50546.1"/>
    </source>
</evidence>
<dbReference type="Pfam" id="PF09335">
    <property type="entry name" value="VTT_dom"/>
    <property type="match status" value="1"/>
</dbReference>
<feature type="transmembrane region" description="Helical" evidence="1">
    <location>
        <begin position="34"/>
        <end position="57"/>
    </location>
</feature>
<keyword evidence="1" id="KW-1133">Transmembrane helix</keyword>
<feature type="domain" description="VTT" evidence="2">
    <location>
        <begin position="32"/>
        <end position="133"/>
    </location>
</feature>
<keyword evidence="1" id="KW-0472">Membrane</keyword>
<gene>
    <name evidence="3" type="ORF">METZ01_LOCUS203400</name>
</gene>
<sequence length="168" mass="18828">MLALSFAESSFFPVPPDVILAPMALANPQRGWRLALGTTIASVLGGIFGYLLGWLALDAAQPWLEYFGYQEAYLRANNWFLDYGFYAVLIAGFSPVPYKIFTIAAGALMMFFPFFIVASFLGRGARFFLVVGLLRWGGENMEERLRRYVGVLGWICLLLVVFAYIALR</sequence>
<organism evidence="3">
    <name type="scientific">marine metagenome</name>
    <dbReference type="NCBI Taxonomy" id="408172"/>
    <lineage>
        <taxon>unclassified sequences</taxon>
        <taxon>metagenomes</taxon>
        <taxon>ecological metagenomes</taxon>
    </lineage>
</organism>
<dbReference type="GO" id="GO:0005886">
    <property type="term" value="C:plasma membrane"/>
    <property type="evidence" value="ECO:0007669"/>
    <property type="project" value="TreeGrafter"/>
</dbReference>
<feature type="transmembrane region" description="Helical" evidence="1">
    <location>
        <begin position="108"/>
        <end position="136"/>
    </location>
</feature>
<evidence type="ECO:0000256" key="1">
    <source>
        <dbReference type="SAM" id="Phobius"/>
    </source>
</evidence>